<keyword evidence="2" id="KW-1185">Reference proteome</keyword>
<protein>
    <submittedName>
        <fullName evidence="1">Uncharacterized protein</fullName>
    </submittedName>
</protein>
<dbReference type="EMBL" id="CAXAMM010022381">
    <property type="protein sequence ID" value="CAK9051878.1"/>
    <property type="molecule type" value="Genomic_DNA"/>
</dbReference>
<evidence type="ECO:0000313" key="1">
    <source>
        <dbReference type="EMBL" id="CAK9051878.1"/>
    </source>
</evidence>
<evidence type="ECO:0000313" key="2">
    <source>
        <dbReference type="Proteomes" id="UP001642464"/>
    </source>
</evidence>
<organism evidence="1 2">
    <name type="scientific">Durusdinium trenchii</name>
    <dbReference type="NCBI Taxonomy" id="1381693"/>
    <lineage>
        <taxon>Eukaryota</taxon>
        <taxon>Sar</taxon>
        <taxon>Alveolata</taxon>
        <taxon>Dinophyceae</taxon>
        <taxon>Suessiales</taxon>
        <taxon>Symbiodiniaceae</taxon>
        <taxon>Durusdinium</taxon>
    </lineage>
</organism>
<dbReference type="Proteomes" id="UP001642464">
    <property type="component" value="Unassembled WGS sequence"/>
</dbReference>
<sequence>MGSCMCMEVAVCPEPEMQLTFQDGDASSKPLEKAGDSCHNFRCRRGDKNAALPHVDVAERKPARSFWSQEGTMILRPPSVAVFCFNSGWGAPTRRPEVVTPRFGAYQPEHKEAPGMASPLGLPEEMMWPLRKQGSASSVSTVATEDW</sequence>
<name>A0ABP0MKZ9_9DINO</name>
<reference evidence="1 2" key="1">
    <citation type="submission" date="2024-02" db="EMBL/GenBank/DDBJ databases">
        <authorList>
            <person name="Chen Y."/>
            <person name="Shah S."/>
            <person name="Dougan E. K."/>
            <person name="Thang M."/>
            <person name="Chan C."/>
        </authorList>
    </citation>
    <scope>NUCLEOTIDE SEQUENCE [LARGE SCALE GENOMIC DNA]</scope>
</reference>
<accession>A0ABP0MKZ9</accession>
<comment type="caution">
    <text evidence="1">The sequence shown here is derived from an EMBL/GenBank/DDBJ whole genome shotgun (WGS) entry which is preliminary data.</text>
</comment>
<proteinExistence type="predicted"/>
<gene>
    <name evidence="1" type="ORF">SCF082_LOCUS28436</name>
</gene>